<feature type="domain" description="Peptidase M12B" evidence="17">
    <location>
        <begin position="24"/>
        <end position="238"/>
    </location>
</feature>
<feature type="binding site" evidence="14 16">
    <location>
        <position position="175"/>
    </location>
    <ligand>
        <name>Zn(2+)</name>
        <dbReference type="ChEBI" id="CHEBI:29105"/>
        <note>catalytic</note>
    </ligand>
</feature>
<sequence>MMNTSSIKTRKKIWMLKEENIEVQPIKLTIADIKADHEMEKYHEENLKHYVLTLMAMVTSIYKHHSIKNYINVVLVKLVILDSNESDLKVTSNAVTSLRLFCKWQSKQNVEDDSSEHHHDAAILLTRKDICRDGRNCETLGLAEIGTVCDMKRNCGIAEDNGLPTAFTIAHELGHLFSLPHDDAPTCKKFAGNADGVYHVMAPTLDFDTSPWTWSECSASLITKFIDSDYAECLLDKPPKRNQRTRSMDQYMPPGLKYDVNLQCRLAYGKDYTSCTGRRVNTPCSRLWCFSRGRNSCRTKRAPWADGTICGANKWCQKGECVIKRHLDPIPGNWGSWSEYDACTLPCNGGIKKSVRKCDNPVPRNGGNYCLGKRIKYKSCNTKPCPPGTEDFRAKQCSEFDGKIQMMKNVRWIPKYAGIQLENACKLYCRASQGMDYYRLKDQVIDGTRCSEETFDVCVAGKCQRAGCDFQLGSNMKRDRCGVCGGDNSSCRTETGRFSYAKYGYNKVVDIPAGAASIEIRQHGYQNKVDENYLALKDSNDKFILNGDFTVKKFRHRFKVKGGSIEYSGSVSPVEQINSSSIIDEQITVFVLSVGQLDPPNIHYSYSISTGNNVKYSWNALGPWGDCDNICQGRKQRRITCTRDDGLIVSDQRCEAQPRPRQVIQQCNTHCSISWKVVHKEECSVRCGTGFQKLKTRCVRTTATNDEIVDEDYCSHVMSKPDEMIACEGQCLQSHWLYSNWSACSKTCGTGIQNRMAICIDEQNKQLADSECSVQNRITSRLCNEYKCASWAYGEWTGCSATCGHAKKHRDVWCQNDADQKLPDEHCSNENKPISYIKCNLTECPTWFHGAWGPCSMTCGVGWKKRSVRCRTIQGVSADEAACRADLKPLVLEPCQIAECTTARPPPPTEVTPREDIAKWRYGRWTECSAVCGAEGERQRYVRCTDDTGHTRDNSECEHLPRPVSVEKCSSKPCGIWQTGQWGECTVTCGEGTQTRMVGCVHLDHQVEEEKCFKDLKPVSVQVCRRQECAPVLASSLHNTSNWRAGEWSGCSSTCGAGWQRRRVACNYEDPKYCNVLTKPMEKRSCNSGPCPTWNYGDWNSCSSCGANIYQNRIVLCQLPNGQVLTDPNCNLREKPVENRLCLCDHFNWHVGPWNPCPASCGKSHKVRKVMCVNDSDFEVTPSNCRGTPPKSSKRCRLKRCPRWQEGPWQSCSVTCGHGTRRREVFCHQSKNRRVADRECETRHKKPATVKFCYPGPCNFIWKKERWSACSKECGFGRKHRSVHCVDYIKGTILDEKFCQSKKPKTTRRCAEFPCPFTWTNEPWSPCSTSCGPGYQTRRVVCQAVSKEGWILKGEVYGCKSHDMPTSRQHCNMGDCSSPYHWKVYPWHRCPNACGVQEVGRRVMCVDRENREHPHHNCVQPPPQSRRRCMNRSCYASTCRELKSSTSIRQDGNYRLLVKGKLVEIYCKQMKKRNPTEFISLRSKENFSEIYDKRLKDPGTCPNNGTRSNSCNCHRNPYSRSGYTTYSKIRINLNTLSVVQDEISFAVTQRGRNVDYGTAGDCYSLLNCPQGRFQIDLTGTGFVVSRNTRWITTDQRDYKQINFSQNGEVYIDIQSNAVKEFTGQKAQGCQKLYNQKIWKIIHTED</sequence>
<dbReference type="InterPro" id="IPR001590">
    <property type="entry name" value="Peptidase_M12B"/>
</dbReference>
<keyword evidence="2" id="KW-0964">Secreted</keyword>
<dbReference type="Pfam" id="PF00090">
    <property type="entry name" value="TSP_1"/>
    <property type="match status" value="1"/>
</dbReference>
<evidence type="ECO:0000259" key="18">
    <source>
        <dbReference type="PROSITE" id="PS51046"/>
    </source>
</evidence>
<dbReference type="SMART" id="SM00209">
    <property type="entry name" value="TSP1"/>
    <property type="match status" value="13"/>
</dbReference>
<keyword evidence="7" id="KW-0677">Repeat</keyword>
<dbReference type="EMBL" id="CAHIKZ030000394">
    <property type="protein sequence ID" value="CAE1171953.1"/>
    <property type="molecule type" value="Genomic_DNA"/>
</dbReference>
<dbReference type="PROSITE" id="PS50215">
    <property type="entry name" value="ADAM_MEPRO"/>
    <property type="match status" value="1"/>
</dbReference>
<dbReference type="OrthoDB" id="5948003at2759"/>
<proteinExistence type="predicted"/>
<feature type="disulfide bond" evidence="15">
    <location>
        <begin position="275"/>
        <end position="297"/>
    </location>
</feature>
<reference evidence="19" key="1">
    <citation type="submission" date="2021-01" db="EMBL/GenBank/DDBJ databases">
        <authorList>
            <person name="Li R."/>
            <person name="Bekaert M."/>
        </authorList>
    </citation>
    <scope>NUCLEOTIDE SEQUENCE</scope>
    <source>
        <strain evidence="19">Farmed</strain>
    </source>
</reference>
<keyword evidence="20" id="KW-1185">Reference proteome</keyword>
<dbReference type="Pfam" id="PF05986">
    <property type="entry name" value="ADAMTS_spacer1"/>
    <property type="match status" value="1"/>
</dbReference>
<gene>
    <name evidence="19" type="ORF">SPHA_11840</name>
</gene>
<keyword evidence="14" id="KW-0106">Calcium</keyword>
<comment type="caution">
    <text evidence="19">The sequence shown here is derived from an EMBL/GenBank/DDBJ whole genome shotgun (WGS) entry which is preliminary data.</text>
</comment>
<accession>A0A812B9T6</accession>
<dbReference type="InterPro" id="IPR036383">
    <property type="entry name" value="TSP1_rpt_sf"/>
</dbReference>
<feature type="domain" description="GON" evidence="18">
    <location>
        <begin position="1435"/>
        <end position="1642"/>
    </location>
</feature>
<keyword evidence="9 14" id="KW-0862">Zinc</keyword>
<evidence type="ECO:0000256" key="2">
    <source>
        <dbReference type="ARBA" id="ARBA00022525"/>
    </source>
</evidence>
<dbReference type="PROSITE" id="PS50092">
    <property type="entry name" value="TSP1"/>
    <property type="match status" value="13"/>
</dbReference>
<feature type="binding site" evidence="14">
    <location>
        <position position="113"/>
    </location>
    <ligand>
        <name>Ca(2+)</name>
        <dbReference type="ChEBI" id="CHEBI:29108"/>
        <label>2</label>
    </ligand>
</feature>
<evidence type="ECO:0000256" key="16">
    <source>
        <dbReference type="PROSITE-ProRule" id="PRU00276"/>
    </source>
</evidence>
<dbReference type="SUPFAM" id="SSF82895">
    <property type="entry name" value="TSP-1 type 1 repeat"/>
    <property type="match status" value="13"/>
</dbReference>
<dbReference type="InterPro" id="IPR024079">
    <property type="entry name" value="MetalloPept_cat_dom_sf"/>
</dbReference>
<dbReference type="InterPro" id="IPR000884">
    <property type="entry name" value="TSP1_rpt"/>
</dbReference>
<keyword evidence="11 15" id="KW-1015">Disulfide bond</keyword>
<feature type="binding site" evidence="14 16">
    <location>
        <position position="181"/>
    </location>
    <ligand>
        <name>Zn(2+)</name>
        <dbReference type="ChEBI" id="CHEBI:29105"/>
        <note>catalytic</note>
    </ligand>
</feature>
<dbReference type="Gene3D" id="2.20.100.10">
    <property type="entry name" value="Thrombospondin type-1 (TSP1) repeat"/>
    <property type="match status" value="11"/>
</dbReference>
<evidence type="ECO:0000256" key="7">
    <source>
        <dbReference type="ARBA" id="ARBA00022737"/>
    </source>
</evidence>
<dbReference type="FunFam" id="3.40.390.10:FF:000001">
    <property type="entry name" value="A disintegrin and metalloproteinase with thrombospondin motifs 1"/>
    <property type="match status" value="1"/>
</dbReference>
<keyword evidence="4" id="KW-0645">Protease</keyword>
<evidence type="ECO:0000256" key="8">
    <source>
        <dbReference type="ARBA" id="ARBA00022801"/>
    </source>
</evidence>
<keyword evidence="10" id="KW-0482">Metalloprotease</keyword>
<organism evidence="19 20">
    <name type="scientific">Acanthosepion pharaonis</name>
    <name type="common">Pharaoh cuttlefish</name>
    <name type="synonym">Sepia pharaonis</name>
    <dbReference type="NCBI Taxonomy" id="158019"/>
    <lineage>
        <taxon>Eukaryota</taxon>
        <taxon>Metazoa</taxon>
        <taxon>Spiralia</taxon>
        <taxon>Lophotrochozoa</taxon>
        <taxon>Mollusca</taxon>
        <taxon>Cephalopoda</taxon>
        <taxon>Coleoidea</taxon>
        <taxon>Decapodiformes</taxon>
        <taxon>Sepiida</taxon>
        <taxon>Sepiina</taxon>
        <taxon>Sepiidae</taxon>
        <taxon>Acanthosepion</taxon>
    </lineage>
</organism>
<dbReference type="EC" id="3.4.24.-" evidence="19"/>
<feature type="disulfide bond" evidence="15">
    <location>
        <begin position="310"/>
        <end position="321"/>
    </location>
</feature>
<dbReference type="GO" id="GO:0031012">
    <property type="term" value="C:extracellular matrix"/>
    <property type="evidence" value="ECO:0007669"/>
    <property type="project" value="TreeGrafter"/>
</dbReference>
<dbReference type="Pfam" id="PF19236">
    <property type="entry name" value="ADAMTS_CR_3"/>
    <property type="match status" value="1"/>
</dbReference>
<feature type="binding site" evidence="14">
    <location>
        <position position="233"/>
    </location>
    <ligand>
        <name>Ca(2+)</name>
        <dbReference type="ChEBI" id="CHEBI:29108"/>
        <label>1</label>
    </ligand>
</feature>
<feature type="binding site" evidence="14">
    <location>
        <position position="22"/>
    </location>
    <ligand>
        <name>Ca(2+)</name>
        <dbReference type="ChEBI" id="CHEBI:29108"/>
        <label>2</label>
    </ligand>
</feature>
<dbReference type="InterPro" id="IPR041645">
    <property type="entry name" value="ADAMTS_CR_2"/>
</dbReference>
<dbReference type="FunFam" id="2.60.120.830:FF:000001">
    <property type="entry name" value="A disintegrin and metalloproteinase with thrombospondin motifs 1"/>
    <property type="match status" value="1"/>
</dbReference>
<evidence type="ECO:0000256" key="11">
    <source>
        <dbReference type="ARBA" id="ARBA00023157"/>
    </source>
</evidence>
<dbReference type="GO" id="GO:0008270">
    <property type="term" value="F:zinc ion binding"/>
    <property type="evidence" value="ECO:0007669"/>
    <property type="project" value="InterPro"/>
</dbReference>
<dbReference type="GO" id="GO:0006508">
    <property type="term" value="P:proteolysis"/>
    <property type="evidence" value="ECO:0007669"/>
    <property type="project" value="UniProtKB-KW"/>
</dbReference>
<evidence type="ECO:0000256" key="1">
    <source>
        <dbReference type="ARBA" id="ARBA00004498"/>
    </source>
</evidence>
<evidence type="ECO:0000256" key="14">
    <source>
        <dbReference type="PIRSR" id="PIRSR613273-2"/>
    </source>
</evidence>
<keyword evidence="6" id="KW-0732">Signal</keyword>
<feature type="disulfide bond" evidence="15">
    <location>
        <begin position="264"/>
        <end position="289"/>
    </location>
</feature>
<feature type="disulfide bond" evidence="15">
    <location>
        <begin position="131"/>
        <end position="137"/>
    </location>
</feature>
<dbReference type="GO" id="GO:0030198">
    <property type="term" value="P:extracellular matrix organization"/>
    <property type="evidence" value="ECO:0007669"/>
    <property type="project" value="InterPro"/>
</dbReference>
<feature type="binding site" evidence="14">
    <location>
        <position position="22"/>
    </location>
    <ligand>
        <name>Ca(2+)</name>
        <dbReference type="ChEBI" id="CHEBI:29108"/>
        <label>1</label>
    </ligand>
</feature>
<feature type="active site" evidence="13 16">
    <location>
        <position position="172"/>
    </location>
</feature>
<feature type="disulfide bond" evidence="15">
    <location>
        <begin position="284"/>
        <end position="316"/>
    </location>
</feature>
<comment type="subcellular location">
    <subcellularLocation>
        <location evidence="1">Secreted</location>
        <location evidence="1">Extracellular space</location>
        <location evidence="1">Extracellular matrix</location>
    </subcellularLocation>
</comment>
<dbReference type="Gene3D" id="3.40.1620.60">
    <property type="match status" value="1"/>
</dbReference>
<dbReference type="InterPro" id="IPR010294">
    <property type="entry name" value="ADAMTS_spacer1"/>
</dbReference>
<dbReference type="InterPro" id="IPR013273">
    <property type="entry name" value="ADAMTS/ADAMTS-like"/>
</dbReference>
<feature type="disulfide bond" evidence="15">
    <location>
        <begin position="343"/>
        <end position="380"/>
    </location>
</feature>
<dbReference type="SUPFAM" id="SSF55486">
    <property type="entry name" value="Metalloproteases ('zincins'), catalytic domain"/>
    <property type="match status" value="1"/>
</dbReference>
<dbReference type="Gene3D" id="3.40.390.10">
    <property type="entry name" value="Collagenase (Catalytic Domain)"/>
    <property type="match status" value="1"/>
</dbReference>
<name>A0A812B9T6_ACAPH</name>
<evidence type="ECO:0000256" key="6">
    <source>
        <dbReference type="ARBA" id="ARBA00022729"/>
    </source>
</evidence>
<dbReference type="CDD" id="cd04273">
    <property type="entry name" value="ZnMc_ADAMTS_like"/>
    <property type="match status" value="1"/>
</dbReference>
<feature type="disulfide bond" evidence="15">
    <location>
        <begin position="187"/>
        <end position="217"/>
    </location>
</feature>
<feature type="binding site" evidence="14">
    <location>
        <position position="236"/>
    </location>
    <ligand>
        <name>Ca(2+)</name>
        <dbReference type="ChEBI" id="CHEBI:29108"/>
        <label>1</label>
    </ligand>
</feature>
<evidence type="ECO:0000259" key="17">
    <source>
        <dbReference type="PROSITE" id="PS50215"/>
    </source>
</evidence>
<keyword evidence="5 14" id="KW-0479">Metal-binding</keyword>
<evidence type="ECO:0000256" key="5">
    <source>
        <dbReference type="ARBA" id="ARBA00022723"/>
    </source>
</evidence>
<keyword evidence="12" id="KW-0325">Glycoprotein</keyword>
<dbReference type="InterPro" id="IPR050439">
    <property type="entry name" value="ADAMTS_ADAMTS-like"/>
</dbReference>
<dbReference type="Pfam" id="PF08685">
    <property type="entry name" value="GON"/>
    <property type="match status" value="1"/>
</dbReference>
<keyword evidence="3" id="KW-0272">Extracellular matrix</keyword>
<dbReference type="Gene3D" id="2.60.120.830">
    <property type="match status" value="1"/>
</dbReference>
<dbReference type="PRINTS" id="PR01857">
    <property type="entry name" value="ADAMTSFAMILY"/>
</dbReference>
<evidence type="ECO:0000256" key="12">
    <source>
        <dbReference type="ARBA" id="ARBA00023180"/>
    </source>
</evidence>
<feature type="disulfide bond" evidence="15">
    <location>
        <begin position="358"/>
        <end position="370"/>
    </location>
</feature>
<dbReference type="InterPro" id="IPR045371">
    <property type="entry name" value="ADAMTS_CR_3"/>
</dbReference>
<feature type="disulfide bond" evidence="15">
    <location>
        <begin position="102"/>
        <end position="155"/>
    </location>
</feature>
<feature type="binding site" evidence="14">
    <location>
        <position position="236"/>
    </location>
    <ligand>
        <name>Ca(2+)</name>
        <dbReference type="ChEBI" id="CHEBI:29108"/>
        <label>2</label>
    </ligand>
</feature>
<dbReference type="Pfam" id="PF19030">
    <property type="entry name" value="TSP1_ADAMTS"/>
    <property type="match status" value="12"/>
</dbReference>
<dbReference type="FunFam" id="2.20.100.10:FF:000001">
    <property type="entry name" value="semaphorin-5A isoform X1"/>
    <property type="match status" value="1"/>
</dbReference>
<comment type="caution">
    <text evidence="16">Lacks conserved residue(s) required for the propagation of feature annotation.</text>
</comment>
<evidence type="ECO:0000256" key="15">
    <source>
        <dbReference type="PIRSR" id="PIRSR613273-3"/>
    </source>
</evidence>
<feature type="disulfide bond" evidence="15">
    <location>
        <begin position="149"/>
        <end position="233"/>
    </location>
</feature>
<evidence type="ECO:0000256" key="13">
    <source>
        <dbReference type="PIRSR" id="PIRSR613273-1"/>
    </source>
</evidence>
<dbReference type="Pfam" id="PF01421">
    <property type="entry name" value="Reprolysin"/>
    <property type="match status" value="1"/>
</dbReference>
<feature type="binding site" evidence="14">
    <location>
        <position position="113"/>
    </location>
    <ligand>
        <name>Ca(2+)</name>
        <dbReference type="ChEBI" id="CHEBI:29108"/>
        <label>1</label>
    </ligand>
</feature>
<evidence type="ECO:0000256" key="10">
    <source>
        <dbReference type="ARBA" id="ARBA00023049"/>
    </source>
</evidence>
<evidence type="ECO:0000256" key="4">
    <source>
        <dbReference type="ARBA" id="ARBA00022670"/>
    </source>
</evidence>
<dbReference type="PANTHER" id="PTHR13723:SF278">
    <property type="entry name" value="ADAM METALLOPEPTIDASE WITH THROMBOSPONDIN TYPE 1 MOTIF A, ISOFORM B"/>
    <property type="match status" value="1"/>
</dbReference>
<dbReference type="PROSITE" id="PS51046">
    <property type="entry name" value="GON"/>
    <property type="match status" value="1"/>
</dbReference>
<evidence type="ECO:0000256" key="3">
    <source>
        <dbReference type="ARBA" id="ARBA00022530"/>
    </source>
</evidence>
<evidence type="ECO:0000313" key="19">
    <source>
        <dbReference type="EMBL" id="CAE1171953.1"/>
    </source>
</evidence>
<dbReference type="PANTHER" id="PTHR13723">
    <property type="entry name" value="ADAMTS A DISINTEGRIN AND METALLOPROTEASE WITH THROMBOSPONDIN MOTIFS PROTEASE"/>
    <property type="match status" value="1"/>
</dbReference>
<dbReference type="Pfam" id="PF17771">
    <property type="entry name" value="ADAMTS_CR_2"/>
    <property type="match status" value="1"/>
</dbReference>
<feature type="binding site" evidence="14 16">
    <location>
        <position position="171"/>
    </location>
    <ligand>
        <name>Zn(2+)</name>
        <dbReference type="ChEBI" id="CHEBI:29105"/>
        <note>catalytic</note>
    </ligand>
</feature>
<dbReference type="Proteomes" id="UP000597762">
    <property type="component" value="Unassembled WGS sequence"/>
</dbReference>
<feature type="disulfide bond" evidence="15">
    <location>
        <begin position="347"/>
        <end position="385"/>
    </location>
</feature>
<evidence type="ECO:0000256" key="9">
    <source>
        <dbReference type="ARBA" id="ARBA00022833"/>
    </source>
</evidence>
<keyword evidence="8 19" id="KW-0378">Hydrolase</keyword>
<dbReference type="FunFam" id="2.20.100.10:FF:000005">
    <property type="entry name" value="ADAM metallopeptidase with thrombospondin type 1 motif 9"/>
    <property type="match status" value="4"/>
</dbReference>
<comment type="cofactor">
    <cofactor evidence="14">
        <name>Zn(2+)</name>
        <dbReference type="ChEBI" id="CHEBI:29105"/>
    </cofactor>
    <text evidence="14">Binds 1 zinc ion per subunit.</text>
</comment>
<dbReference type="GO" id="GO:0004222">
    <property type="term" value="F:metalloendopeptidase activity"/>
    <property type="evidence" value="ECO:0007669"/>
    <property type="project" value="InterPro"/>
</dbReference>
<feature type="binding site" evidence="14">
    <location>
        <position position="120"/>
    </location>
    <ligand>
        <name>Ca(2+)</name>
        <dbReference type="ChEBI" id="CHEBI:29108"/>
        <label>1</label>
    </ligand>
</feature>
<evidence type="ECO:0000313" key="20">
    <source>
        <dbReference type="Proteomes" id="UP000597762"/>
    </source>
</evidence>
<dbReference type="InterPro" id="IPR012314">
    <property type="entry name" value="Pept_M12B_GON-ADAMTSs"/>
</dbReference>
<protein>
    <submittedName>
        <fullName evidence="19">ADAMTS9</fullName>
        <ecNumber evidence="19">3.4.24.-</ecNumber>
    </submittedName>
</protein>